<dbReference type="InterPro" id="IPR017853">
    <property type="entry name" value="GH"/>
</dbReference>
<comment type="catalytic activity">
    <reaction evidence="1">
        <text>Hydrolysis of terminal non-reducing beta-D-galactose residues in beta-D-galactosides.</text>
        <dbReference type="EC" id="3.2.1.23"/>
    </reaction>
</comment>
<dbReference type="InterPro" id="IPR011013">
    <property type="entry name" value="Gal_mutarotase_sf_dom"/>
</dbReference>
<dbReference type="GO" id="GO:0004565">
    <property type="term" value="F:beta-galactosidase activity"/>
    <property type="evidence" value="ECO:0007669"/>
    <property type="project" value="UniProtKB-EC"/>
</dbReference>
<reference evidence="13 14" key="1">
    <citation type="submission" date="2016-08" db="EMBL/GenBank/DDBJ databases">
        <authorList>
            <person name="Seilhamer J.J."/>
        </authorList>
    </citation>
    <scope>NUCLEOTIDE SEQUENCE [LARGE SCALE GENOMIC DNA]</scope>
    <source>
        <strain evidence="13">M3/6</strain>
    </source>
</reference>
<dbReference type="Pfam" id="PF00703">
    <property type="entry name" value="Glyco_hydro_2"/>
    <property type="match status" value="1"/>
</dbReference>
<evidence type="ECO:0000256" key="1">
    <source>
        <dbReference type="ARBA" id="ARBA00001412"/>
    </source>
</evidence>
<dbReference type="SUPFAM" id="SSF74650">
    <property type="entry name" value="Galactose mutarotase-like"/>
    <property type="match status" value="1"/>
</dbReference>
<comment type="subunit">
    <text evidence="4">Monomer.</text>
</comment>
<evidence type="ECO:0000256" key="2">
    <source>
        <dbReference type="ARBA" id="ARBA00001913"/>
    </source>
</evidence>
<evidence type="ECO:0000259" key="10">
    <source>
        <dbReference type="Pfam" id="PF00703"/>
    </source>
</evidence>
<dbReference type="InterPro" id="IPR013783">
    <property type="entry name" value="Ig-like_fold"/>
</dbReference>
<evidence type="ECO:0000256" key="7">
    <source>
        <dbReference type="ARBA" id="ARBA00022837"/>
    </source>
</evidence>
<dbReference type="Gene3D" id="2.60.120.260">
    <property type="entry name" value="Galactose-binding domain-like"/>
    <property type="match status" value="1"/>
</dbReference>
<evidence type="ECO:0000256" key="9">
    <source>
        <dbReference type="SAM" id="SignalP"/>
    </source>
</evidence>
<dbReference type="InterPro" id="IPR006102">
    <property type="entry name" value="Ig-like_GH2"/>
</dbReference>
<dbReference type="InterPro" id="IPR006101">
    <property type="entry name" value="Glyco_hydro_2"/>
</dbReference>
<keyword evidence="7" id="KW-0106">Calcium</keyword>
<feature type="signal peptide" evidence="9">
    <location>
        <begin position="1"/>
        <end position="18"/>
    </location>
</feature>
<evidence type="ECO:0000259" key="12">
    <source>
        <dbReference type="Pfam" id="PF02837"/>
    </source>
</evidence>
<keyword evidence="14" id="KW-1185">Reference proteome</keyword>
<dbReference type="PRINTS" id="PR00132">
    <property type="entry name" value="GLHYDRLASE2"/>
</dbReference>
<dbReference type="Gene3D" id="3.20.20.80">
    <property type="entry name" value="Glycosidases"/>
    <property type="match status" value="1"/>
</dbReference>
<evidence type="ECO:0000256" key="4">
    <source>
        <dbReference type="ARBA" id="ARBA00011245"/>
    </source>
</evidence>
<evidence type="ECO:0000313" key="13">
    <source>
        <dbReference type="EMBL" id="SCD19935.1"/>
    </source>
</evidence>
<accession>A0A1R3T7L9</accession>
<feature type="domain" description="Glycosyl hydrolases family 2 sugar binding" evidence="12">
    <location>
        <begin position="51"/>
        <end position="181"/>
    </location>
</feature>
<dbReference type="SUPFAM" id="SSF49785">
    <property type="entry name" value="Galactose-binding domain-like"/>
    <property type="match status" value="1"/>
</dbReference>
<proteinExistence type="inferred from homology"/>
<dbReference type="PANTHER" id="PTHR46323:SF2">
    <property type="entry name" value="BETA-GALACTOSIDASE"/>
    <property type="match status" value="1"/>
</dbReference>
<dbReference type="KEGG" id="psac:PSM36_1110"/>
<dbReference type="InterPro" id="IPR006103">
    <property type="entry name" value="Glyco_hydro_2_cat"/>
</dbReference>
<evidence type="ECO:0000256" key="3">
    <source>
        <dbReference type="ARBA" id="ARBA00007401"/>
    </source>
</evidence>
<dbReference type="InterPro" id="IPR006104">
    <property type="entry name" value="Glyco_hydro_2_N"/>
</dbReference>
<dbReference type="SUPFAM" id="SSF49303">
    <property type="entry name" value="beta-Galactosidase/glucuronidase domain"/>
    <property type="match status" value="1"/>
</dbReference>
<dbReference type="GO" id="GO:0005990">
    <property type="term" value="P:lactose catabolic process"/>
    <property type="evidence" value="ECO:0007669"/>
    <property type="project" value="TreeGrafter"/>
</dbReference>
<dbReference type="Gene3D" id="2.70.98.10">
    <property type="match status" value="1"/>
</dbReference>
<evidence type="ECO:0000259" key="11">
    <source>
        <dbReference type="Pfam" id="PF02836"/>
    </source>
</evidence>
<evidence type="ECO:0000256" key="8">
    <source>
        <dbReference type="ARBA" id="ARBA00023295"/>
    </source>
</evidence>
<dbReference type="PANTHER" id="PTHR46323">
    <property type="entry name" value="BETA-GALACTOSIDASE"/>
    <property type="match status" value="1"/>
</dbReference>
<feature type="chain" id="PRO_5010221825" description="beta-galactosidase" evidence="9">
    <location>
        <begin position="19"/>
        <end position="922"/>
    </location>
</feature>
<dbReference type="GO" id="GO:0030246">
    <property type="term" value="F:carbohydrate binding"/>
    <property type="evidence" value="ECO:0007669"/>
    <property type="project" value="InterPro"/>
</dbReference>
<dbReference type="STRING" id="1642647.PSM36_1110"/>
<dbReference type="Gene3D" id="2.60.40.10">
    <property type="entry name" value="Immunoglobulins"/>
    <property type="match status" value="1"/>
</dbReference>
<dbReference type="InterPro" id="IPR036156">
    <property type="entry name" value="Beta-gal/glucu_dom_sf"/>
</dbReference>
<sequence length="922" mass="104920">MKKIILLCVSLLTFLSYGQQTESLYLSGTGSDNTVLWDFFCTAGRKSGEWAKIPVPSNWEFEGFGQFTYGHDKERINETGLYRHSFVLPEIWKGKQINIVFEGVMTDTEVKVNGQVAGEIHQGGFYCFKYDITDLLKFGEDNLLEVTVHKSSSNESVENAERKSDFWVYGGIYRPVWLEVLPKEHIDRVAIDARCDGIFQMDVFLSDNIGNAQVTAQVKTLEGKLFGNAITANTDKSGITRLSAEFDNPKLWSSEFPNRYQVEVSLIKNGKNVHNITEKFGFRTAELRPGDGFYINGSRIKFKGVNRHTHWPTTGRATSYSISLMDALLIKEMNMNAVRMSHYPPDRHFLDICDSLGLYVIDELTGWQSMYDTEVGKKLVRELVVRDVNHPSIVMWANGNEGGFNFDLVPEYPKFDIQKRHVFHPWLEEEYTNTYHYPAYGVGTNFLFNGNKLFFPTEFMHGLYDGGHGAGLDDFWNLIQFNPLGAGGFLWDLVDQGVVRSDRDNEIDTDGNHAADGIVGPFREKEGSFYTIKEIWSPVYLEGTTFLPPSFDGVFRVQNRYHFTNLNQCSFTAKWINFDYLAGVKNELETDVSVADIPPGFNGLIKVSLPEDISDYDALSLTATDIYGREIHTWTRTITPASRYALRLIERENSIVKQEEQNGEIILSSKDVRLVIDRTSGIIRQIESNGQRLSLTNGPRYTNGNMALDELDKVVEDNLEKIRLSFRDENSSRPGRRNVITLSLLPSGWIEIDYSFDVGGYHDHIGITFDYPEDKVKHVKWLGNGPYRVWKNRMKGVSFNIWEKEYNNTITGESWEYPEFKGFHSNLYAADLATDEGILRIVAASEDLFLHLFTPDNPVKRNNDNTLGVFPDGQLSILNAISPVGTKFKQAKELGPQSRQNYFLSSGHAEPLRGKVYLKFIP</sequence>
<dbReference type="Pfam" id="PF02837">
    <property type="entry name" value="Glyco_hydro_2_N"/>
    <property type="match status" value="1"/>
</dbReference>
<dbReference type="InterPro" id="IPR050347">
    <property type="entry name" value="Bact_Beta-galactosidase"/>
</dbReference>
<dbReference type="Proteomes" id="UP000187464">
    <property type="component" value="Chromosome I"/>
</dbReference>
<keyword evidence="9" id="KW-0732">Signal</keyword>
<protein>
    <recommendedName>
        <fullName evidence="5">beta-galactosidase</fullName>
        <ecNumber evidence="5">3.2.1.23</ecNumber>
    </recommendedName>
</protein>
<dbReference type="InterPro" id="IPR008979">
    <property type="entry name" value="Galactose-bd-like_sf"/>
</dbReference>
<evidence type="ECO:0000256" key="5">
    <source>
        <dbReference type="ARBA" id="ARBA00012756"/>
    </source>
</evidence>
<comment type="cofactor">
    <cofactor evidence="2">
        <name>Ca(2+)</name>
        <dbReference type="ChEBI" id="CHEBI:29108"/>
    </cofactor>
</comment>
<feature type="domain" description="Glycoside hydrolase family 2 immunoglobulin-like beta-sandwich" evidence="10">
    <location>
        <begin position="185"/>
        <end position="283"/>
    </location>
</feature>
<gene>
    <name evidence="13" type="ORF">PSM36_1110</name>
</gene>
<keyword evidence="6 13" id="KW-0378">Hydrolase</keyword>
<dbReference type="SUPFAM" id="SSF51445">
    <property type="entry name" value="(Trans)glycosidases"/>
    <property type="match status" value="1"/>
</dbReference>
<comment type="similarity">
    <text evidence="3">Belongs to the glycosyl hydrolase 2 family.</text>
</comment>
<dbReference type="InterPro" id="IPR014718">
    <property type="entry name" value="GH-type_carb-bd"/>
</dbReference>
<dbReference type="Pfam" id="PF02836">
    <property type="entry name" value="Glyco_hydro_2_C"/>
    <property type="match status" value="1"/>
</dbReference>
<dbReference type="EC" id="3.2.1.23" evidence="5"/>
<evidence type="ECO:0000256" key="6">
    <source>
        <dbReference type="ARBA" id="ARBA00022801"/>
    </source>
</evidence>
<dbReference type="EMBL" id="LT605205">
    <property type="protein sequence ID" value="SCD19935.1"/>
    <property type="molecule type" value="Genomic_DNA"/>
</dbReference>
<evidence type="ECO:0000313" key="14">
    <source>
        <dbReference type="Proteomes" id="UP000187464"/>
    </source>
</evidence>
<dbReference type="RefSeq" id="WP_076929528.1">
    <property type="nucleotide sequence ID" value="NZ_LT605205.1"/>
</dbReference>
<keyword evidence="8 13" id="KW-0326">Glycosidase</keyword>
<dbReference type="GO" id="GO:0009341">
    <property type="term" value="C:beta-galactosidase complex"/>
    <property type="evidence" value="ECO:0007669"/>
    <property type="project" value="TreeGrafter"/>
</dbReference>
<name>A0A1R3T7L9_9BACT</name>
<dbReference type="AlphaFoldDB" id="A0A1R3T7L9"/>
<organism evidence="13 14">
    <name type="scientific">Proteiniphilum saccharofermentans</name>
    <dbReference type="NCBI Taxonomy" id="1642647"/>
    <lineage>
        <taxon>Bacteria</taxon>
        <taxon>Pseudomonadati</taxon>
        <taxon>Bacteroidota</taxon>
        <taxon>Bacteroidia</taxon>
        <taxon>Bacteroidales</taxon>
        <taxon>Dysgonomonadaceae</taxon>
        <taxon>Proteiniphilum</taxon>
    </lineage>
</organism>
<feature type="domain" description="Glycoside hydrolase family 2 catalytic" evidence="11">
    <location>
        <begin position="292"/>
        <end position="406"/>
    </location>
</feature>